<dbReference type="GO" id="GO:0004497">
    <property type="term" value="F:monooxygenase activity"/>
    <property type="evidence" value="ECO:0007669"/>
    <property type="project" value="UniProtKB-KW"/>
</dbReference>
<sequence length="55" mass="6051">MTDYFCSPAMAIFTELVQDLVVNSLDFHTFKDVSAAQAAGEYVQPERGSLHQLAS</sequence>
<evidence type="ECO:0000313" key="1">
    <source>
        <dbReference type="EMBL" id="AKA22901.1"/>
    </source>
</evidence>
<organism evidence="1 2">
    <name type="scientific">Pseudomonas chlororaphis</name>
    <dbReference type="NCBI Taxonomy" id="587753"/>
    <lineage>
        <taxon>Bacteria</taxon>
        <taxon>Pseudomonadati</taxon>
        <taxon>Pseudomonadota</taxon>
        <taxon>Gammaproteobacteria</taxon>
        <taxon>Pseudomonadales</taxon>
        <taxon>Pseudomonadaceae</taxon>
        <taxon>Pseudomonas</taxon>
    </lineage>
</organism>
<dbReference type="KEGG" id="pcz:PCL1606_14460"/>
<dbReference type="PATRIC" id="fig|587753.10.peg.1439"/>
<gene>
    <name evidence="1" type="ORF">PCL1606_14460</name>
</gene>
<keyword evidence="1" id="KW-0503">Monooxygenase</keyword>
<name>A0A0D5XUX2_9PSED</name>
<accession>A0A0D5XUX2</accession>
<dbReference type="Proteomes" id="UP000032748">
    <property type="component" value="Chromosome"/>
</dbReference>
<reference evidence="1 2" key="1">
    <citation type="journal article" date="2015" name="Mol. Plant Microbe Interact.">
        <title>Comparative Genomic Analysis of Pseudomonas chlororaphis PCL1606 Reveals New Insight into Antifungal Compounds Involved in Biocontrol.</title>
        <authorList>
            <person name="Calderon C.E."/>
            <person name="Ramos C."/>
            <person name="de Vicente A."/>
            <person name="Cazorla F.M."/>
        </authorList>
    </citation>
    <scope>NUCLEOTIDE SEQUENCE [LARGE SCALE GENOMIC DNA]</scope>
    <source>
        <strain evidence="1 2">PCL1606</strain>
    </source>
</reference>
<evidence type="ECO:0000313" key="2">
    <source>
        <dbReference type="Proteomes" id="UP000032748"/>
    </source>
</evidence>
<protein>
    <submittedName>
        <fullName evidence="1">Antibiotic biosynthesis monooxygenase</fullName>
    </submittedName>
</protein>
<keyword evidence="1" id="KW-0560">Oxidoreductase</keyword>
<dbReference type="AlphaFoldDB" id="A0A0D5XUX2"/>
<dbReference type="EMBL" id="CP011110">
    <property type="protein sequence ID" value="AKA22901.1"/>
    <property type="molecule type" value="Genomic_DNA"/>
</dbReference>
<proteinExistence type="predicted"/>